<dbReference type="AlphaFoldDB" id="A0ABD0KFE8"/>
<feature type="chain" id="PRO_5044878710" description="Secreted protein" evidence="1">
    <location>
        <begin position="20"/>
        <end position="235"/>
    </location>
</feature>
<organism evidence="2 3">
    <name type="scientific">Batillaria attramentaria</name>
    <dbReference type="NCBI Taxonomy" id="370345"/>
    <lineage>
        <taxon>Eukaryota</taxon>
        <taxon>Metazoa</taxon>
        <taxon>Spiralia</taxon>
        <taxon>Lophotrochozoa</taxon>
        <taxon>Mollusca</taxon>
        <taxon>Gastropoda</taxon>
        <taxon>Caenogastropoda</taxon>
        <taxon>Sorbeoconcha</taxon>
        <taxon>Cerithioidea</taxon>
        <taxon>Batillariidae</taxon>
        <taxon>Batillaria</taxon>
    </lineage>
</organism>
<sequence length="235" mass="25728">MLLFALLLVFGLHSAQVQGNPFRRQMGGDDWCASGLGVLDRFMDCGSRVLRQERSNSGQEVASDNDILNTYCSQVMPAIRECFAREISSCDTATQRHLNQLANNTGFLCQPGGNQPLPQITFLVSEAGLGELSESKVCRDETAGECAGDAVAALQIDEDTIKAASVDEIVSLAQSLMEMTAECVTRRFRESADKCPNWRESAVIALVDMFSPPYLGMTMPFTQDELEEMLQVGRA</sequence>
<dbReference type="Proteomes" id="UP001519460">
    <property type="component" value="Unassembled WGS sequence"/>
</dbReference>
<keyword evidence="3" id="KW-1185">Reference proteome</keyword>
<evidence type="ECO:0000313" key="3">
    <source>
        <dbReference type="Proteomes" id="UP001519460"/>
    </source>
</evidence>
<evidence type="ECO:0000313" key="2">
    <source>
        <dbReference type="EMBL" id="KAK7485748.1"/>
    </source>
</evidence>
<evidence type="ECO:0000256" key="1">
    <source>
        <dbReference type="SAM" id="SignalP"/>
    </source>
</evidence>
<feature type="signal peptide" evidence="1">
    <location>
        <begin position="1"/>
        <end position="19"/>
    </location>
</feature>
<proteinExistence type="predicted"/>
<accession>A0ABD0KFE8</accession>
<keyword evidence="1" id="KW-0732">Signal</keyword>
<reference evidence="2 3" key="1">
    <citation type="journal article" date="2023" name="Sci. Data">
        <title>Genome assembly of the Korean intertidal mud-creeper Batillaria attramentaria.</title>
        <authorList>
            <person name="Patra A.K."/>
            <person name="Ho P.T."/>
            <person name="Jun S."/>
            <person name="Lee S.J."/>
            <person name="Kim Y."/>
            <person name="Won Y.J."/>
        </authorList>
    </citation>
    <scope>NUCLEOTIDE SEQUENCE [LARGE SCALE GENOMIC DNA]</scope>
    <source>
        <strain evidence="2">Wonlab-2016</strain>
    </source>
</reference>
<comment type="caution">
    <text evidence="2">The sequence shown here is derived from an EMBL/GenBank/DDBJ whole genome shotgun (WGS) entry which is preliminary data.</text>
</comment>
<name>A0ABD0KFE8_9CAEN</name>
<dbReference type="EMBL" id="JACVVK020000190">
    <property type="protein sequence ID" value="KAK7485748.1"/>
    <property type="molecule type" value="Genomic_DNA"/>
</dbReference>
<gene>
    <name evidence="2" type="ORF">BaRGS_00023049</name>
</gene>
<protein>
    <recommendedName>
        <fullName evidence="4">Secreted protein</fullName>
    </recommendedName>
</protein>
<evidence type="ECO:0008006" key="4">
    <source>
        <dbReference type="Google" id="ProtNLM"/>
    </source>
</evidence>